<proteinExistence type="predicted"/>
<feature type="region of interest" description="Disordered" evidence="2">
    <location>
        <begin position="100"/>
        <end position="148"/>
    </location>
</feature>
<feature type="compositionally biased region" description="Basic and acidic residues" evidence="2">
    <location>
        <begin position="100"/>
        <end position="121"/>
    </location>
</feature>
<keyword evidence="1" id="KW-0175">Coiled coil</keyword>
<dbReference type="WBParaSite" id="HCON_00176900-00001">
    <property type="protein sequence ID" value="HCON_00176900-00001"/>
    <property type="gene ID" value="HCON_00176900"/>
</dbReference>
<feature type="coiled-coil region" evidence="1">
    <location>
        <begin position="28"/>
        <end position="55"/>
    </location>
</feature>
<evidence type="ECO:0000256" key="1">
    <source>
        <dbReference type="SAM" id="Coils"/>
    </source>
</evidence>
<sequence length="263" mass="29905">MATHRGQIDVKEVMTLIKRDVQRLGTTIKEITEYMATAEKEVKSNRREMEAAELLKKSVQAMQDQLQVLKKWPSKSEATRLDKLQPPQETDDQHFDCLLRESSGDQKEERSEEPTRRRVLPESEPFAEKPCSSKTSAKKAKSSTDQRAAEELEAIRGEIRAMESMLDRYPHRLIVEYSKGIDPRIDCSFCGVVGAHFSDSCPHVVKGNQRLQVAISCGRCYKCMKFCNGTCPNKEKEKGCFYCEPLRGTLFEVMTPPYAYPGA</sequence>
<keyword evidence="3" id="KW-1185">Reference proteome</keyword>
<reference evidence="4" key="1">
    <citation type="submission" date="2020-12" db="UniProtKB">
        <authorList>
            <consortium name="WormBaseParasite"/>
        </authorList>
    </citation>
    <scope>IDENTIFICATION</scope>
    <source>
        <strain evidence="4">MHco3</strain>
    </source>
</reference>
<protein>
    <submittedName>
        <fullName evidence="4">Zinc finger domain containing protein</fullName>
    </submittedName>
</protein>
<organism evidence="3 4">
    <name type="scientific">Haemonchus contortus</name>
    <name type="common">Barber pole worm</name>
    <dbReference type="NCBI Taxonomy" id="6289"/>
    <lineage>
        <taxon>Eukaryota</taxon>
        <taxon>Metazoa</taxon>
        <taxon>Ecdysozoa</taxon>
        <taxon>Nematoda</taxon>
        <taxon>Chromadorea</taxon>
        <taxon>Rhabditida</taxon>
        <taxon>Rhabditina</taxon>
        <taxon>Rhabditomorpha</taxon>
        <taxon>Strongyloidea</taxon>
        <taxon>Trichostrongylidae</taxon>
        <taxon>Haemonchus</taxon>
    </lineage>
</organism>
<dbReference type="OrthoDB" id="5864896at2759"/>
<evidence type="ECO:0000256" key="2">
    <source>
        <dbReference type="SAM" id="MobiDB-lite"/>
    </source>
</evidence>
<evidence type="ECO:0000313" key="3">
    <source>
        <dbReference type="Proteomes" id="UP000025227"/>
    </source>
</evidence>
<evidence type="ECO:0000313" key="4">
    <source>
        <dbReference type="WBParaSite" id="HCON_00176900-00001"/>
    </source>
</evidence>
<name>A0A7I4Z5L4_HAECO</name>
<accession>A0A7I4Z5L4</accession>
<dbReference type="Proteomes" id="UP000025227">
    <property type="component" value="Unplaced"/>
</dbReference>
<dbReference type="AlphaFoldDB" id="A0A7I4Z5L4"/>